<gene>
    <name evidence="2" type="ORF">B0T20DRAFT_99782</name>
</gene>
<dbReference type="AlphaFoldDB" id="A0AAE0U2K3"/>
<proteinExistence type="predicted"/>
<evidence type="ECO:0000313" key="2">
    <source>
        <dbReference type="EMBL" id="KAK3388673.1"/>
    </source>
</evidence>
<comment type="caution">
    <text evidence="2">The sequence shown here is derived from an EMBL/GenBank/DDBJ whole genome shotgun (WGS) entry which is preliminary data.</text>
</comment>
<sequence length="92" mass="10189">MAAALFSFFFGYILSGCYTPSSTLLELDTKNHNANDNNAKHDKSSLCSSSPLSAVPAPVKVVYQRIKFVQIVRINAFPEWRPIETLRRGLAG</sequence>
<keyword evidence="3" id="KW-1185">Reference proteome</keyword>
<feature type="chain" id="PRO_5042000559" description="Secreted protein" evidence="1">
    <location>
        <begin position="16"/>
        <end position="92"/>
    </location>
</feature>
<evidence type="ECO:0000313" key="3">
    <source>
        <dbReference type="Proteomes" id="UP001281003"/>
    </source>
</evidence>
<name>A0AAE0U2K3_SORBR</name>
<reference evidence="2" key="1">
    <citation type="journal article" date="2023" name="Mol. Phylogenet. Evol.">
        <title>Genome-scale phylogeny and comparative genomics of the fungal order Sordariales.</title>
        <authorList>
            <person name="Hensen N."/>
            <person name="Bonometti L."/>
            <person name="Westerberg I."/>
            <person name="Brannstrom I.O."/>
            <person name="Guillou S."/>
            <person name="Cros-Aarteil S."/>
            <person name="Calhoun S."/>
            <person name="Haridas S."/>
            <person name="Kuo A."/>
            <person name="Mondo S."/>
            <person name="Pangilinan J."/>
            <person name="Riley R."/>
            <person name="LaButti K."/>
            <person name="Andreopoulos B."/>
            <person name="Lipzen A."/>
            <person name="Chen C."/>
            <person name="Yan M."/>
            <person name="Daum C."/>
            <person name="Ng V."/>
            <person name="Clum A."/>
            <person name="Steindorff A."/>
            <person name="Ohm R.A."/>
            <person name="Martin F."/>
            <person name="Silar P."/>
            <person name="Natvig D.O."/>
            <person name="Lalanne C."/>
            <person name="Gautier V."/>
            <person name="Ament-Velasquez S.L."/>
            <person name="Kruys A."/>
            <person name="Hutchinson M.I."/>
            <person name="Powell A.J."/>
            <person name="Barry K."/>
            <person name="Miller A.N."/>
            <person name="Grigoriev I.V."/>
            <person name="Debuchy R."/>
            <person name="Gladieux P."/>
            <person name="Hiltunen Thoren M."/>
            <person name="Johannesson H."/>
        </authorList>
    </citation>
    <scope>NUCLEOTIDE SEQUENCE</scope>
    <source>
        <strain evidence="2">FGSC 1904</strain>
    </source>
</reference>
<reference evidence="2" key="2">
    <citation type="submission" date="2023-07" db="EMBL/GenBank/DDBJ databases">
        <authorList>
            <consortium name="Lawrence Berkeley National Laboratory"/>
            <person name="Haridas S."/>
            <person name="Hensen N."/>
            <person name="Bonometti L."/>
            <person name="Westerberg I."/>
            <person name="Brannstrom I.O."/>
            <person name="Guillou S."/>
            <person name="Cros-Aarteil S."/>
            <person name="Calhoun S."/>
            <person name="Kuo A."/>
            <person name="Mondo S."/>
            <person name="Pangilinan J."/>
            <person name="Riley R."/>
            <person name="LaButti K."/>
            <person name="Andreopoulos B."/>
            <person name="Lipzen A."/>
            <person name="Chen C."/>
            <person name="Yanf M."/>
            <person name="Daum C."/>
            <person name="Ng V."/>
            <person name="Clum A."/>
            <person name="Steindorff A."/>
            <person name="Ohm R."/>
            <person name="Martin F."/>
            <person name="Silar P."/>
            <person name="Natvig D."/>
            <person name="Lalanne C."/>
            <person name="Gautier V."/>
            <person name="Ament-velasquez S.L."/>
            <person name="Kruys A."/>
            <person name="Hutchinson M.I."/>
            <person name="Powell A.J."/>
            <person name="Barry K."/>
            <person name="Miller A.N."/>
            <person name="Grigoriev I.V."/>
            <person name="Debuchy R."/>
            <person name="Gladieux P."/>
            <person name="Thoren M.H."/>
            <person name="Johannesson H."/>
        </authorList>
    </citation>
    <scope>NUCLEOTIDE SEQUENCE</scope>
    <source>
        <strain evidence="2">FGSC 1904</strain>
    </source>
</reference>
<accession>A0AAE0U2K3</accession>
<keyword evidence="1" id="KW-0732">Signal</keyword>
<feature type="signal peptide" evidence="1">
    <location>
        <begin position="1"/>
        <end position="15"/>
    </location>
</feature>
<dbReference type="Proteomes" id="UP001281003">
    <property type="component" value="Unassembled WGS sequence"/>
</dbReference>
<protein>
    <recommendedName>
        <fullName evidence="4">Secreted protein</fullName>
    </recommendedName>
</protein>
<evidence type="ECO:0008006" key="4">
    <source>
        <dbReference type="Google" id="ProtNLM"/>
    </source>
</evidence>
<organism evidence="2 3">
    <name type="scientific">Sordaria brevicollis</name>
    <dbReference type="NCBI Taxonomy" id="83679"/>
    <lineage>
        <taxon>Eukaryota</taxon>
        <taxon>Fungi</taxon>
        <taxon>Dikarya</taxon>
        <taxon>Ascomycota</taxon>
        <taxon>Pezizomycotina</taxon>
        <taxon>Sordariomycetes</taxon>
        <taxon>Sordariomycetidae</taxon>
        <taxon>Sordariales</taxon>
        <taxon>Sordariaceae</taxon>
        <taxon>Sordaria</taxon>
    </lineage>
</organism>
<evidence type="ECO:0000256" key="1">
    <source>
        <dbReference type="SAM" id="SignalP"/>
    </source>
</evidence>
<dbReference type="EMBL" id="JAUTDP010000015">
    <property type="protein sequence ID" value="KAK3388673.1"/>
    <property type="molecule type" value="Genomic_DNA"/>
</dbReference>